<sequence>MEAVAYHCDKKSTTVNEPCLHNGYRDKLCSCVCPYGFSGDLCQFLKYHYRYNAPECGPVILSEKNAEDDGDHSFFTLSSPNFPSQYPRNLFCQWYVETDRATKLMKLTFNFLDLEYEDVVRTGEKCADKLYVFLHGTDVDTSQIPCQPKDNEKLIGSTFETQQNWLLVEFRTDPWGQHKHHGFNISIQVIDTMAESSTDMPAVIDIKIETILRNFTEFLTNQIAKNRLICYRCDNATHCEKDAQNSVTCELGEACAYQINVDDELDWRGCSTMELCADGWRNSLLDVEGDNEYWDIFRCCGESYCNFIEAENCTTSHATQKLCLLLIFVLLFNNSI</sequence>
<feature type="domain" description="CUB" evidence="3">
    <location>
        <begin position="56"/>
        <end position="190"/>
    </location>
</feature>
<dbReference type="InterPro" id="IPR035914">
    <property type="entry name" value="Sperma_CUB_dom_sf"/>
</dbReference>
<dbReference type="PROSITE" id="PS01180">
    <property type="entry name" value="CUB"/>
    <property type="match status" value="1"/>
</dbReference>
<dbReference type="Gene3D" id="2.60.120.290">
    <property type="entry name" value="Spermadhesin, CUB domain"/>
    <property type="match status" value="1"/>
</dbReference>
<reference evidence="5" key="1">
    <citation type="submission" date="2022-11" db="UniProtKB">
        <authorList>
            <consortium name="WormBaseParasite"/>
        </authorList>
    </citation>
    <scope>IDENTIFICATION</scope>
</reference>
<dbReference type="PANTHER" id="PTHR24255:SF31">
    <property type="entry name" value="CUBILIN-LIKE PROTEIN"/>
    <property type="match status" value="1"/>
</dbReference>
<dbReference type="Proteomes" id="UP000887565">
    <property type="component" value="Unplaced"/>
</dbReference>
<protein>
    <submittedName>
        <fullName evidence="5">CUB domain-containing protein</fullName>
    </submittedName>
</protein>
<dbReference type="SMART" id="SM00042">
    <property type="entry name" value="CUB"/>
    <property type="match status" value="1"/>
</dbReference>
<dbReference type="AlphaFoldDB" id="A0A915J3H9"/>
<evidence type="ECO:0000313" key="5">
    <source>
        <dbReference type="WBParaSite" id="nRc.2.0.1.t20403-RA"/>
    </source>
</evidence>
<dbReference type="InterPro" id="IPR000859">
    <property type="entry name" value="CUB_dom"/>
</dbReference>
<dbReference type="Pfam" id="PF00431">
    <property type="entry name" value="CUB"/>
    <property type="match status" value="1"/>
</dbReference>
<dbReference type="InterPro" id="IPR045860">
    <property type="entry name" value="Snake_toxin-like_sf"/>
</dbReference>
<keyword evidence="1" id="KW-1015">Disulfide bond</keyword>
<dbReference type="PANTHER" id="PTHR24255">
    <property type="entry name" value="COMPLEMENT COMPONENT 1, S SUBCOMPONENT-RELATED"/>
    <property type="match status" value="1"/>
</dbReference>
<accession>A0A915J3H9</accession>
<dbReference type="GO" id="GO:0005615">
    <property type="term" value="C:extracellular space"/>
    <property type="evidence" value="ECO:0007669"/>
    <property type="project" value="TreeGrafter"/>
</dbReference>
<dbReference type="SUPFAM" id="SSF57302">
    <property type="entry name" value="Snake toxin-like"/>
    <property type="match status" value="1"/>
</dbReference>
<evidence type="ECO:0000259" key="3">
    <source>
        <dbReference type="PROSITE" id="PS01180"/>
    </source>
</evidence>
<organism evidence="4 5">
    <name type="scientific">Romanomermis culicivorax</name>
    <name type="common">Nematode worm</name>
    <dbReference type="NCBI Taxonomy" id="13658"/>
    <lineage>
        <taxon>Eukaryota</taxon>
        <taxon>Metazoa</taxon>
        <taxon>Ecdysozoa</taxon>
        <taxon>Nematoda</taxon>
        <taxon>Enoplea</taxon>
        <taxon>Dorylaimia</taxon>
        <taxon>Mermithida</taxon>
        <taxon>Mermithoidea</taxon>
        <taxon>Mermithidae</taxon>
        <taxon>Romanomermis</taxon>
    </lineage>
</organism>
<evidence type="ECO:0000313" key="4">
    <source>
        <dbReference type="Proteomes" id="UP000887565"/>
    </source>
</evidence>
<evidence type="ECO:0000256" key="2">
    <source>
        <dbReference type="PROSITE-ProRule" id="PRU00059"/>
    </source>
</evidence>
<dbReference type="WBParaSite" id="nRc.2.0.1.t20403-RA">
    <property type="protein sequence ID" value="nRc.2.0.1.t20403-RA"/>
    <property type="gene ID" value="nRc.2.0.1.g20403"/>
</dbReference>
<comment type="caution">
    <text evidence="2">Lacks conserved residue(s) required for the propagation of feature annotation.</text>
</comment>
<name>A0A915J3H9_ROMCU</name>
<proteinExistence type="predicted"/>
<dbReference type="CDD" id="cd00041">
    <property type="entry name" value="CUB"/>
    <property type="match status" value="1"/>
</dbReference>
<evidence type="ECO:0000256" key="1">
    <source>
        <dbReference type="ARBA" id="ARBA00023157"/>
    </source>
</evidence>
<dbReference type="GO" id="GO:0004252">
    <property type="term" value="F:serine-type endopeptidase activity"/>
    <property type="evidence" value="ECO:0007669"/>
    <property type="project" value="TreeGrafter"/>
</dbReference>
<keyword evidence="4" id="KW-1185">Reference proteome</keyword>
<dbReference type="SUPFAM" id="SSF49854">
    <property type="entry name" value="Spermadhesin, CUB domain"/>
    <property type="match status" value="1"/>
</dbReference>